<reference evidence="2 3" key="1">
    <citation type="journal article" date="2016" name="Nat. Commun.">
        <title>Thousands of microbial genomes shed light on interconnected biogeochemical processes in an aquifer system.</title>
        <authorList>
            <person name="Anantharaman K."/>
            <person name="Brown C.T."/>
            <person name="Hug L.A."/>
            <person name="Sharon I."/>
            <person name="Castelle C.J."/>
            <person name="Probst A.J."/>
            <person name="Thomas B.C."/>
            <person name="Singh A."/>
            <person name="Wilkins M.J."/>
            <person name="Karaoz U."/>
            <person name="Brodie E.L."/>
            <person name="Williams K.H."/>
            <person name="Hubbard S.S."/>
            <person name="Banfield J.F."/>
        </authorList>
    </citation>
    <scope>NUCLEOTIDE SEQUENCE [LARGE SCALE GENOMIC DNA]</scope>
</reference>
<protein>
    <submittedName>
        <fullName evidence="2">Uncharacterized protein</fullName>
    </submittedName>
</protein>
<comment type="caution">
    <text evidence="2">The sequence shown here is derived from an EMBL/GenBank/DDBJ whole genome shotgun (WGS) entry which is preliminary data.</text>
</comment>
<evidence type="ECO:0000256" key="1">
    <source>
        <dbReference type="SAM" id="Phobius"/>
    </source>
</evidence>
<feature type="transmembrane region" description="Helical" evidence="1">
    <location>
        <begin position="58"/>
        <end position="79"/>
    </location>
</feature>
<dbReference type="AlphaFoldDB" id="A0A1F8GR96"/>
<dbReference type="Proteomes" id="UP000179047">
    <property type="component" value="Unassembled WGS sequence"/>
</dbReference>
<feature type="transmembrane region" description="Helical" evidence="1">
    <location>
        <begin position="12"/>
        <end position="38"/>
    </location>
</feature>
<gene>
    <name evidence="2" type="ORF">A3A33_04785</name>
</gene>
<keyword evidence="1" id="KW-0812">Transmembrane</keyword>
<evidence type="ECO:0000313" key="2">
    <source>
        <dbReference type="EMBL" id="OGN27510.1"/>
    </source>
</evidence>
<keyword evidence="1" id="KW-0472">Membrane</keyword>
<dbReference type="STRING" id="1802701.A3A33_04785"/>
<sequence>MKNKLARTTLKIIFYPVSLGSFVVGLVFFIQFIQTLSYPYNDMGNYFDGVINHHSGEGFVMLVIAIFCLIVSGIILFLLRRGKNEA</sequence>
<evidence type="ECO:0000313" key="3">
    <source>
        <dbReference type="Proteomes" id="UP000179047"/>
    </source>
</evidence>
<proteinExistence type="predicted"/>
<name>A0A1F8GR96_9BACT</name>
<keyword evidence="1" id="KW-1133">Transmembrane helix</keyword>
<dbReference type="EMBL" id="MGKP01000029">
    <property type="protein sequence ID" value="OGN27510.1"/>
    <property type="molecule type" value="Genomic_DNA"/>
</dbReference>
<accession>A0A1F8GR96</accession>
<organism evidence="2 3">
    <name type="scientific">Candidatus Yanofskybacteria bacterium RIFCSPLOWO2_01_FULL_49_25</name>
    <dbReference type="NCBI Taxonomy" id="1802701"/>
    <lineage>
        <taxon>Bacteria</taxon>
        <taxon>Candidatus Yanofskyibacteriota</taxon>
    </lineage>
</organism>